<gene>
    <name evidence="10" type="ORF">BKA16_002297</name>
</gene>
<organism evidence="10 11">
    <name type="scientific">Gordonia humi</name>
    <dbReference type="NCBI Taxonomy" id="686429"/>
    <lineage>
        <taxon>Bacteria</taxon>
        <taxon>Bacillati</taxon>
        <taxon>Actinomycetota</taxon>
        <taxon>Actinomycetes</taxon>
        <taxon>Mycobacteriales</taxon>
        <taxon>Gordoniaceae</taxon>
        <taxon>Gordonia</taxon>
    </lineage>
</organism>
<comment type="similarity">
    <text evidence="2">Belongs to the nitronate monooxygenase family. NMO class I subfamily.</text>
</comment>
<evidence type="ECO:0000313" key="11">
    <source>
        <dbReference type="Proteomes" id="UP000551501"/>
    </source>
</evidence>
<evidence type="ECO:0000256" key="6">
    <source>
        <dbReference type="ARBA" id="ARBA00023002"/>
    </source>
</evidence>
<sequence>MHRFDDLSLPIVGAPMAGGVSTPSLTAAVSNAGGFGFYGGAYLAPDALRSAVREIAGLTDAPFGVNLFVPERVDVDADEFAAYRDRLAPLAARLGVELPATVPFTDDAFDAKVDVLVDERPAVASFTFGLPSGAVIDRLRAADIAVSATVTSVDEARAAADLGVDSLCAQGVSAGGHRAMFAIADSDPEIDTLDLVRSVIAASGLPTVGAGGVAGPDDVRAILDTGAVAAQVGTLLLRTPEAGTRTAHRGALADPQFTTTVTTRAYSGRLARGLVNDFIRANSDHAPSYYPQVNTLTGGIRKAASDDPQVINLWAGAGFRAARAVPAGDVVRDLAGF</sequence>
<protein>
    <recommendedName>
        <fullName evidence="8">Propionate 3-nitronate monooxygenase</fullName>
    </recommendedName>
</protein>
<keyword evidence="7 10" id="KW-0503">Monooxygenase</keyword>
<dbReference type="RefSeq" id="WP_183370766.1">
    <property type="nucleotide sequence ID" value="NZ_BAABHL010000122.1"/>
</dbReference>
<dbReference type="AlphaFoldDB" id="A0A840ESB7"/>
<evidence type="ECO:0000256" key="4">
    <source>
        <dbReference type="ARBA" id="ARBA00022630"/>
    </source>
</evidence>
<keyword evidence="3" id="KW-0216">Detoxification</keyword>
<keyword evidence="4" id="KW-0285">Flavoprotein</keyword>
<dbReference type="GO" id="GO:0018580">
    <property type="term" value="F:nitronate monooxygenase activity"/>
    <property type="evidence" value="ECO:0007669"/>
    <property type="project" value="InterPro"/>
</dbReference>
<comment type="catalytic activity">
    <reaction evidence="9">
        <text>3 propionate 3-nitronate + 3 O2 + H2O = 3 3-oxopropanoate + 2 nitrate + nitrite + H2O2 + 3 H(+)</text>
        <dbReference type="Rhea" id="RHEA:57332"/>
        <dbReference type="ChEBI" id="CHEBI:15377"/>
        <dbReference type="ChEBI" id="CHEBI:15378"/>
        <dbReference type="ChEBI" id="CHEBI:15379"/>
        <dbReference type="ChEBI" id="CHEBI:16240"/>
        <dbReference type="ChEBI" id="CHEBI:16301"/>
        <dbReference type="ChEBI" id="CHEBI:17632"/>
        <dbReference type="ChEBI" id="CHEBI:33190"/>
        <dbReference type="ChEBI" id="CHEBI:136067"/>
    </reaction>
</comment>
<accession>A0A840ESB7</accession>
<dbReference type="Gene3D" id="3.20.20.70">
    <property type="entry name" value="Aldolase class I"/>
    <property type="match status" value="1"/>
</dbReference>
<dbReference type="SUPFAM" id="SSF51412">
    <property type="entry name" value="Inosine monophosphate dehydrogenase (IMPDH)"/>
    <property type="match status" value="1"/>
</dbReference>
<evidence type="ECO:0000256" key="7">
    <source>
        <dbReference type="ARBA" id="ARBA00023033"/>
    </source>
</evidence>
<keyword evidence="11" id="KW-1185">Reference proteome</keyword>
<proteinExistence type="inferred from homology"/>
<dbReference type="InterPro" id="IPR013785">
    <property type="entry name" value="Aldolase_TIM"/>
</dbReference>
<dbReference type="InterPro" id="IPR004136">
    <property type="entry name" value="NMO"/>
</dbReference>
<dbReference type="Proteomes" id="UP000551501">
    <property type="component" value="Unassembled WGS sequence"/>
</dbReference>
<comment type="cofactor">
    <cofactor evidence="1">
        <name>FMN</name>
        <dbReference type="ChEBI" id="CHEBI:58210"/>
    </cofactor>
</comment>
<evidence type="ECO:0000256" key="1">
    <source>
        <dbReference type="ARBA" id="ARBA00001917"/>
    </source>
</evidence>
<comment type="caution">
    <text evidence="10">The sequence shown here is derived from an EMBL/GenBank/DDBJ whole genome shotgun (WGS) entry which is preliminary data.</text>
</comment>
<evidence type="ECO:0000256" key="9">
    <source>
        <dbReference type="ARBA" id="ARBA00049401"/>
    </source>
</evidence>
<reference evidence="10 11" key="1">
    <citation type="submission" date="2020-08" db="EMBL/GenBank/DDBJ databases">
        <title>Sequencing the genomes of 1000 actinobacteria strains.</title>
        <authorList>
            <person name="Klenk H.-P."/>
        </authorList>
    </citation>
    <scope>NUCLEOTIDE SEQUENCE [LARGE SCALE GENOMIC DNA]</scope>
    <source>
        <strain evidence="10 11">DSM 45298</strain>
    </source>
</reference>
<evidence type="ECO:0000256" key="2">
    <source>
        <dbReference type="ARBA" id="ARBA00009881"/>
    </source>
</evidence>
<dbReference type="PANTHER" id="PTHR42747">
    <property type="entry name" value="NITRONATE MONOOXYGENASE-RELATED"/>
    <property type="match status" value="1"/>
</dbReference>
<name>A0A840ESB7_9ACTN</name>
<dbReference type="PANTHER" id="PTHR42747:SF3">
    <property type="entry name" value="NITRONATE MONOOXYGENASE-RELATED"/>
    <property type="match status" value="1"/>
</dbReference>
<keyword evidence="5" id="KW-0288">FMN</keyword>
<dbReference type="EMBL" id="JACIFP010000001">
    <property type="protein sequence ID" value="MBB4135745.1"/>
    <property type="molecule type" value="Genomic_DNA"/>
</dbReference>
<evidence type="ECO:0000256" key="3">
    <source>
        <dbReference type="ARBA" id="ARBA00022575"/>
    </source>
</evidence>
<evidence type="ECO:0000256" key="5">
    <source>
        <dbReference type="ARBA" id="ARBA00022643"/>
    </source>
</evidence>
<evidence type="ECO:0000256" key="8">
    <source>
        <dbReference type="ARBA" id="ARBA00031155"/>
    </source>
</evidence>
<evidence type="ECO:0000313" key="10">
    <source>
        <dbReference type="EMBL" id="MBB4135745.1"/>
    </source>
</evidence>
<keyword evidence="6 10" id="KW-0560">Oxidoreductase</keyword>
<dbReference type="GO" id="GO:0009636">
    <property type="term" value="P:response to toxic substance"/>
    <property type="evidence" value="ECO:0007669"/>
    <property type="project" value="UniProtKB-KW"/>
</dbReference>
<dbReference type="CDD" id="cd04730">
    <property type="entry name" value="NPD_like"/>
    <property type="match status" value="1"/>
</dbReference>
<dbReference type="Pfam" id="PF03060">
    <property type="entry name" value="NMO"/>
    <property type="match status" value="1"/>
</dbReference>